<sequence>MNQDTFMIASPHIPSDYSLDIRDVTLDDDAKYQCQVSSGPRGNRQFKEVSEFVRLRADFSMVWNKGYLENNSEAARLTVCIRQ</sequence>
<dbReference type="Proteomes" id="UP000653454">
    <property type="component" value="Unassembled WGS sequence"/>
</dbReference>
<proteinExistence type="predicted"/>
<protein>
    <submittedName>
        <fullName evidence="1">(diamondback moth) hypothetical protein</fullName>
    </submittedName>
</protein>
<dbReference type="EMBL" id="CAJHNJ030000018">
    <property type="protein sequence ID" value="CAG9116272.1"/>
    <property type="molecule type" value="Genomic_DNA"/>
</dbReference>
<accession>A0A8S4EK46</accession>
<dbReference type="InterPro" id="IPR013783">
    <property type="entry name" value="Ig-like_fold"/>
</dbReference>
<evidence type="ECO:0000313" key="1">
    <source>
        <dbReference type="EMBL" id="CAG9116272.1"/>
    </source>
</evidence>
<comment type="caution">
    <text evidence="1">The sequence shown here is derived from an EMBL/GenBank/DDBJ whole genome shotgun (WGS) entry which is preliminary data.</text>
</comment>
<dbReference type="Gene3D" id="2.60.40.10">
    <property type="entry name" value="Immunoglobulins"/>
    <property type="match status" value="1"/>
</dbReference>
<reference evidence="1" key="1">
    <citation type="submission" date="2020-11" db="EMBL/GenBank/DDBJ databases">
        <authorList>
            <person name="Whiteford S."/>
        </authorList>
    </citation>
    <scope>NUCLEOTIDE SEQUENCE</scope>
</reference>
<keyword evidence="2" id="KW-1185">Reference proteome</keyword>
<dbReference type="AlphaFoldDB" id="A0A8S4EK46"/>
<organism evidence="1 2">
    <name type="scientific">Plutella xylostella</name>
    <name type="common">Diamondback moth</name>
    <name type="synonym">Plutella maculipennis</name>
    <dbReference type="NCBI Taxonomy" id="51655"/>
    <lineage>
        <taxon>Eukaryota</taxon>
        <taxon>Metazoa</taxon>
        <taxon>Ecdysozoa</taxon>
        <taxon>Arthropoda</taxon>
        <taxon>Hexapoda</taxon>
        <taxon>Insecta</taxon>
        <taxon>Pterygota</taxon>
        <taxon>Neoptera</taxon>
        <taxon>Endopterygota</taxon>
        <taxon>Lepidoptera</taxon>
        <taxon>Glossata</taxon>
        <taxon>Ditrysia</taxon>
        <taxon>Yponomeutoidea</taxon>
        <taxon>Plutellidae</taxon>
        <taxon>Plutella</taxon>
    </lineage>
</organism>
<name>A0A8S4EK46_PLUXY</name>
<gene>
    <name evidence="1" type="ORF">PLXY2_LOCUS5929</name>
</gene>
<evidence type="ECO:0000313" key="2">
    <source>
        <dbReference type="Proteomes" id="UP000653454"/>
    </source>
</evidence>
<dbReference type="InterPro" id="IPR036179">
    <property type="entry name" value="Ig-like_dom_sf"/>
</dbReference>
<dbReference type="SUPFAM" id="SSF48726">
    <property type="entry name" value="Immunoglobulin"/>
    <property type="match status" value="1"/>
</dbReference>